<protein>
    <submittedName>
        <fullName evidence="2">Uncharacterized protein</fullName>
    </submittedName>
</protein>
<keyword evidence="3" id="KW-1185">Reference proteome</keyword>
<dbReference type="EMBL" id="CASHTH010001715">
    <property type="protein sequence ID" value="CAI8018955.1"/>
    <property type="molecule type" value="Genomic_DNA"/>
</dbReference>
<keyword evidence="1" id="KW-1133">Transmembrane helix</keyword>
<evidence type="ECO:0000256" key="1">
    <source>
        <dbReference type="SAM" id="Phobius"/>
    </source>
</evidence>
<evidence type="ECO:0000313" key="2">
    <source>
        <dbReference type="EMBL" id="CAI8018955.1"/>
    </source>
</evidence>
<proteinExistence type="predicted"/>
<comment type="caution">
    <text evidence="2">The sequence shown here is derived from an EMBL/GenBank/DDBJ whole genome shotgun (WGS) entry which is preliminary data.</text>
</comment>
<name>A0AA35WLP1_GEOBA</name>
<gene>
    <name evidence="2" type="ORF">GBAR_LOCUS11440</name>
</gene>
<dbReference type="Proteomes" id="UP001174909">
    <property type="component" value="Unassembled WGS sequence"/>
</dbReference>
<keyword evidence="1" id="KW-0812">Transmembrane</keyword>
<dbReference type="AlphaFoldDB" id="A0AA35WLP1"/>
<feature type="transmembrane region" description="Helical" evidence="1">
    <location>
        <begin position="169"/>
        <end position="191"/>
    </location>
</feature>
<evidence type="ECO:0000313" key="3">
    <source>
        <dbReference type="Proteomes" id="UP001174909"/>
    </source>
</evidence>
<reference evidence="2" key="1">
    <citation type="submission" date="2023-03" db="EMBL/GenBank/DDBJ databases">
        <authorList>
            <person name="Steffen K."/>
            <person name="Cardenas P."/>
        </authorList>
    </citation>
    <scope>NUCLEOTIDE SEQUENCE</scope>
</reference>
<keyword evidence="1" id="KW-0472">Membrane</keyword>
<organism evidence="2 3">
    <name type="scientific">Geodia barretti</name>
    <name type="common">Barrett's horny sponge</name>
    <dbReference type="NCBI Taxonomy" id="519541"/>
    <lineage>
        <taxon>Eukaryota</taxon>
        <taxon>Metazoa</taxon>
        <taxon>Porifera</taxon>
        <taxon>Demospongiae</taxon>
        <taxon>Heteroscleromorpha</taxon>
        <taxon>Tetractinellida</taxon>
        <taxon>Astrophorina</taxon>
        <taxon>Geodiidae</taxon>
        <taxon>Geodia</taxon>
    </lineage>
</organism>
<sequence>MYQHYRYYTHKATTGKVITTIITGLHNSRHTVSVTAINSCGLSSEPAPTTVEPRDKPPSPACYCKRSKSEGGSWKVHLHVLYSSHVFIYGQVDVKVVYPRDAHVKEKPKLEEGSCSETCPVFDDTIPQREEYADSVASCCFTVLVEDDLQTGDNGGEGDTLSKGGVADIAISSSTLVLLMGIVIVAVCLCLRQRSCGKKWLGKQLEKCKRKPARPCP</sequence>
<accession>A0AA35WLP1</accession>